<reference evidence="3" key="1">
    <citation type="submission" date="2020-01" db="EMBL/GenBank/DDBJ databases">
        <authorList>
            <person name="Mishra B."/>
        </authorList>
    </citation>
    <scope>NUCLEOTIDE SEQUENCE [LARGE SCALE GENOMIC DNA]</scope>
</reference>
<keyword evidence="4" id="KW-1185">Reference proteome</keyword>
<keyword evidence="1" id="KW-0862">Zinc</keyword>
<dbReference type="PANTHER" id="PTHR31717">
    <property type="entry name" value="ZINC FINGER PROTEIN CONSTANS-LIKE 10"/>
    <property type="match status" value="1"/>
</dbReference>
<feature type="domain" description="B box-type" evidence="2">
    <location>
        <begin position="3"/>
        <end position="50"/>
    </location>
</feature>
<dbReference type="GO" id="GO:0008270">
    <property type="term" value="F:zinc ion binding"/>
    <property type="evidence" value="ECO:0007669"/>
    <property type="project" value="UniProtKB-KW"/>
</dbReference>
<dbReference type="AlphaFoldDB" id="A0A6D2L2B6"/>
<sequence>MGMGSPMCNCCNVERANVYCKTHSARLCCQCDWTLHNVTVNSPDHSRFLLCNNCVSQPAAVQFLEQGFNLCQTCVSNANVTSRFLLCNASINKNSCPPDPLDLDSSCSSSSFSFIDWGFPFVSLPLPPNNGDLSSSSKFFQNFDNHTKNTSDQQVQMLQPNYLDILKDSSCSGFNVFYENKENIVMDNYCFGEAGEDLILTDPRIIDELMKYDAETTTEIPSSGMSSVIHKDYNSEALANASCEDYNKNQMVGSKTKEETNNNLGTFPNALVQTDCGPSQLILTDEMLTWENQIPHAYNARARQEAVNRYFAKKKKRK</sequence>
<evidence type="ECO:0000256" key="1">
    <source>
        <dbReference type="PROSITE-ProRule" id="PRU00024"/>
    </source>
</evidence>
<keyword evidence="1" id="KW-0479">Metal-binding</keyword>
<gene>
    <name evidence="3" type="ORF">MERR_LOCUS41355</name>
</gene>
<accession>A0A6D2L2B6</accession>
<dbReference type="EMBL" id="CACVBM020001562">
    <property type="protein sequence ID" value="CAA7054119.1"/>
    <property type="molecule type" value="Genomic_DNA"/>
</dbReference>
<dbReference type="OrthoDB" id="1063706at2759"/>
<dbReference type="InterPro" id="IPR000315">
    <property type="entry name" value="Znf_B-box"/>
</dbReference>
<protein>
    <recommendedName>
        <fullName evidence="2">B box-type domain-containing protein</fullName>
    </recommendedName>
</protein>
<proteinExistence type="predicted"/>
<dbReference type="Proteomes" id="UP000467841">
    <property type="component" value="Unassembled WGS sequence"/>
</dbReference>
<evidence type="ECO:0000313" key="3">
    <source>
        <dbReference type="EMBL" id="CAA7054119.1"/>
    </source>
</evidence>
<evidence type="ECO:0000259" key="2">
    <source>
        <dbReference type="PROSITE" id="PS50119"/>
    </source>
</evidence>
<keyword evidence="1" id="KW-0863">Zinc-finger</keyword>
<comment type="caution">
    <text evidence="3">The sequence shown here is derived from an EMBL/GenBank/DDBJ whole genome shotgun (WGS) entry which is preliminary data.</text>
</comment>
<dbReference type="PANTHER" id="PTHR31717:SF98">
    <property type="entry name" value="CCT MOTIF FAMILY PROTEIN"/>
    <property type="match status" value="1"/>
</dbReference>
<evidence type="ECO:0000313" key="4">
    <source>
        <dbReference type="Proteomes" id="UP000467841"/>
    </source>
</evidence>
<dbReference type="PROSITE" id="PS50119">
    <property type="entry name" value="ZF_BBOX"/>
    <property type="match status" value="1"/>
</dbReference>
<name>A0A6D2L2B6_9BRAS</name>
<organism evidence="3 4">
    <name type="scientific">Microthlaspi erraticum</name>
    <dbReference type="NCBI Taxonomy" id="1685480"/>
    <lineage>
        <taxon>Eukaryota</taxon>
        <taxon>Viridiplantae</taxon>
        <taxon>Streptophyta</taxon>
        <taxon>Embryophyta</taxon>
        <taxon>Tracheophyta</taxon>
        <taxon>Spermatophyta</taxon>
        <taxon>Magnoliopsida</taxon>
        <taxon>eudicotyledons</taxon>
        <taxon>Gunneridae</taxon>
        <taxon>Pentapetalae</taxon>
        <taxon>rosids</taxon>
        <taxon>malvids</taxon>
        <taxon>Brassicales</taxon>
        <taxon>Brassicaceae</taxon>
        <taxon>Coluteocarpeae</taxon>
        <taxon>Microthlaspi</taxon>
    </lineage>
</organism>